<protein>
    <submittedName>
        <fullName evidence="1">Uncharacterized protein</fullName>
    </submittedName>
</protein>
<proteinExistence type="predicted"/>
<dbReference type="InterPro" id="IPR023214">
    <property type="entry name" value="HAD_sf"/>
</dbReference>
<evidence type="ECO:0000313" key="1">
    <source>
        <dbReference type="EMBL" id="EFW05340.1"/>
    </source>
</evidence>
<name>E7G9P6_9FIRM</name>
<dbReference type="PANTHER" id="PTHR10000">
    <property type="entry name" value="PHOSPHOSERINE PHOSPHATASE"/>
    <property type="match status" value="1"/>
</dbReference>
<organism evidence="1 2">
    <name type="scientific">Coprobacillus cateniformis</name>
    <dbReference type="NCBI Taxonomy" id="100884"/>
    <lineage>
        <taxon>Bacteria</taxon>
        <taxon>Bacillati</taxon>
        <taxon>Bacillota</taxon>
        <taxon>Erysipelotrichia</taxon>
        <taxon>Erysipelotrichales</taxon>
        <taxon>Coprobacillaceae</taxon>
        <taxon>Coprobacillus</taxon>
    </lineage>
</organism>
<gene>
    <name evidence="1" type="ORF">HMPREF9488_01485</name>
</gene>
<sequence>MYKLLILDIDGTLRDEVQGIPKSAKKAIHLCQRNYCNVVICTGRSMGTIQDDVLSLGVDGYIAGGGNYIIYHDKILYNQSFEQDLIKKVVHLLKNRNVAFSIESQKKVFMNQKAKEIFESMNQFKIKHSSTNKQFITEKIIYKNNIDEYEH</sequence>
<dbReference type="GO" id="GO:0005829">
    <property type="term" value="C:cytosol"/>
    <property type="evidence" value="ECO:0007669"/>
    <property type="project" value="TreeGrafter"/>
</dbReference>
<dbReference type="AlphaFoldDB" id="E7G9P6"/>
<dbReference type="EMBL" id="ADKX01000026">
    <property type="protein sequence ID" value="EFW05340.1"/>
    <property type="molecule type" value="Genomic_DNA"/>
</dbReference>
<dbReference type="Gene3D" id="3.30.1240.10">
    <property type="match status" value="1"/>
</dbReference>
<accession>E7G9P6</accession>
<dbReference type="OrthoDB" id="9810101at2"/>
<comment type="caution">
    <text evidence="1">The sequence shown here is derived from an EMBL/GenBank/DDBJ whole genome shotgun (WGS) entry which is preliminary data.</text>
</comment>
<dbReference type="STRING" id="100884.GCA_000269565_03332"/>
<dbReference type="SUPFAM" id="SSF56784">
    <property type="entry name" value="HAD-like"/>
    <property type="match status" value="1"/>
</dbReference>
<evidence type="ECO:0000313" key="2">
    <source>
        <dbReference type="Proteomes" id="UP000003157"/>
    </source>
</evidence>
<dbReference type="PANTHER" id="PTHR10000:SF25">
    <property type="entry name" value="PHOSPHATASE YKRA-RELATED"/>
    <property type="match status" value="1"/>
</dbReference>
<keyword evidence="2" id="KW-1185">Reference proteome</keyword>
<reference evidence="1 2" key="1">
    <citation type="submission" date="2010-12" db="EMBL/GenBank/DDBJ databases">
        <title>The Genome Sequence of Coprobacillus sp. strain 29_1.</title>
        <authorList>
            <consortium name="The Broad Institute Genome Sequencing Platform"/>
            <person name="Earl A."/>
            <person name="Ward D."/>
            <person name="Feldgarden M."/>
            <person name="Gevers D."/>
            <person name="Daigneault M."/>
            <person name="Sibley C.D."/>
            <person name="White A."/>
            <person name="Strauss J."/>
            <person name="Allen-Vercoe E."/>
            <person name="Young S.K."/>
            <person name="Zeng Q."/>
            <person name="Gargeya S."/>
            <person name="Fitzgerald M."/>
            <person name="Haas B."/>
            <person name="Abouelleil A."/>
            <person name="Alvarado L."/>
            <person name="Arachchi H.M."/>
            <person name="Berlin A."/>
            <person name="Brown A."/>
            <person name="Chapman S.B."/>
            <person name="Chen Z."/>
            <person name="Dunbar C."/>
            <person name="Freedman E."/>
            <person name="Gearin G."/>
            <person name="Gellesch M."/>
            <person name="Goldberg J."/>
            <person name="Griggs A."/>
            <person name="Gujja S."/>
            <person name="Heilman E."/>
            <person name="Heiman D."/>
            <person name="Howarth C."/>
            <person name="Larson L."/>
            <person name="Lui A."/>
            <person name="MacDonald P.J.P."/>
            <person name="Mehta T."/>
            <person name="Montmayeur A."/>
            <person name="Murphy C."/>
            <person name="Neiman D."/>
            <person name="Pearson M."/>
            <person name="Priest M."/>
            <person name="Roberts A."/>
            <person name="Saif S."/>
            <person name="Shea T."/>
            <person name="Shenoy N."/>
            <person name="Sisk P."/>
            <person name="Stolte C."/>
            <person name="Sykes S."/>
            <person name="White J."/>
            <person name="Yandava C."/>
            <person name="Nusbaum C."/>
            <person name="Birren B."/>
        </authorList>
    </citation>
    <scope>NUCLEOTIDE SEQUENCE [LARGE SCALE GENOMIC DNA]</scope>
    <source>
        <strain evidence="1 2">29_1</strain>
    </source>
</reference>
<dbReference type="GO" id="GO:0016791">
    <property type="term" value="F:phosphatase activity"/>
    <property type="evidence" value="ECO:0007669"/>
    <property type="project" value="TreeGrafter"/>
</dbReference>
<dbReference type="Proteomes" id="UP000003157">
    <property type="component" value="Unassembled WGS sequence"/>
</dbReference>
<dbReference type="Pfam" id="PF08282">
    <property type="entry name" value="Hydrolase_3"/>
    <property type="match status" value="1"/>
</dbReference>
<dbReference type="Gene3D" id="3.40.50.1000">
    <property type="entry name" value="HAD superfamily/HAD-like"/>
    <property type="match status" value="1"/>
</dbReference>
<dbReference type="eggNOG" id="COG0561">
    <property type="taxonomic scope" value="Bacteria"/>
</dbReference>
<dbReference type="GO" id="GO:0000287">
    <property type="term" value="F:magnesium ion binding"/>
    <property type="evidence" value="ECO:0007669"/>
    <property type="project" value="TreeGrafter"/>
</dbReference>
<dbReference type="InterPro" id="IPR036412">
    <property type="entry name" value="HAD-like_sf"/>
</dbReference>
<dbReference type="HOGENOM" id="CLU_1728283_0_0_9"/>